<gene>
    <name evidence="1" type="ORF">UFOPK3992_01221</name>
</gene>
<evidence type="ECO:0000313" key="1">
    <source>
        <dbReference type="EMBL" id="CAB5010923.1"/>
    </source>
</evidence>
<reference evidence="1" key="1">
    <citation type="submission" date="2020-05" db="EMBL/GenBank/DDBJ databases">
        <authorList>
            <person name="Chiriac C."/>
            <person name="Salcher M."/>
            <person name="Ghai R."/>
            <person name="Kavagutti S V."/>
        </authorList>
    </citation>
    <scope>NUCLEOTIDE SEQUENCE</scope>
</reference>
<dbReference type="AlphaFoldDB" id="A0A6J7Q5L6"/>
<organism evidence="1">
    <name type="scientific">freshwater metagenome</name>
    <dbReference type="NCBI Taxonomy" id="449393"/>
    <lineage>
        <taxon>unclassified sequences</taxon>
        <taxon>metagenomes</taxon>
        <taxon>ecological metagenomes</taxon>
    </lineage>
</organism>
<accession>A0A6J7Q5L6</accession>
<protein>
    <submittedName>
        <fullName evidence="1">Unannotated protein</fullName>
    </submittedName>
</protein>
<sequence length="75" mass="7855">MHDLHDLLGRVERSRHLVAECPLLHPGAELAHHGQSDVGIEEGDPNLAHGVVDVGLGQAALAAQVLKRGGKTVGQ</sequence>
<proteinExistence type="predicted"/>
<name>A0A6J7Q5L6_9ZZZZ</name>
<dbReference type="EMBL" id="CAFBOZ010000173">
    <property type="protein sequence ID" value="CAB5010923.1"/>
    <property type="molecule type" value="Genomic_DNA"/>
</dbReference>